<keyword evidence="1" id="KW-0812">Transmembrane</keyword>
<evidence type="ECO:0000256" key="2">
    <source>
        <dbReference type="SAM" id="SignalP"/>
    </source>
</evidence>
<keyword evidence="3" id="KW-1185">Reference proteome</keyword>
<feature type="chain" id="PRO_5044709172" evidence="2">
    <location>
        <begin position="20"/>
        <end position="149"/>
    </location>
</feature>
<evidence type="ECO:0000313" key="6">
    <source>
        <dbReference type="RefSeq" id="XP_026666758.1"/>
    </source>
</evidence>
<evidence type="ECO:0000313" key="5">
    <source>
        <dbReference type="RefSeq" id="XP_026666757.1"/>
    </source>
</evidence>
<keyword evidence="1" id="KW-0472">Membrane</keyword>
<proteinExistence type="predicted"/>
<feature type="signal peptide" evidence="2">
    <location>
        <begin position="1"/>
        <end position="19"/>
    </location>
</feature>
<dbReference type="RefSeq" id="XP_026666758.1">
    <property type="nucleotide sequence ID" value="XM_026810957.1"/>
</dbReference>
<gene>
    <name evidence="4 5 6" type="primary">LOC108633012</name>
</gene>
<accession>A0AAJ7RWV0</accession>
<evidence type="ECO:0000256" key="1">
    <source>
        <dbReference type="SAM" id="Phobius"/>
    </source>
</evidence>
<dbReference type="GeneID" id="108633012"/>
<keyword evidence="2" id="KW-0732">Signal</keyword>
<feature type="transmembrane region" description="Helical" evidence="1">
    <location>
        <begin position="100"/>
        <end position="126"/>
    </location>
</feature>
<dbReference type="AlphaFoldDB" id="A0AAJ7RWV0"/>
<dbReference type="KEGG" id="ccal:108633012"/>
<protein>
    <submittedName>
        <fullName evidence="4 5">Uncharacterized protein LOC108633012</fullName>
    </submittedName>
</protein>
<dbReference type="Proteomes" id="UP000694925">
    <property type="component" value="Unplaced"/>
</dbReference>
<name>A0AAJ7RWV0_9HYME</name>
<reference evidence="4 5" key="1">
    <citation type="submission" date="2025-04" db="UniProtKB">
        <authorList>
            <consortium name="RefSeq"/>
        </authorList>
    </citation>
    <scope>IDENTIFICATION</scope>
    <source>
        <tissue evidence="4 5">Whole body</tissue>
    </source>
</reference>
<dbReference type="RefSeq" id="XP_026666757.1">
    <property type="nucleotide sequence ID" value="XM_026810956.1"/>
</dbReference>
<evidence type="ECO:0000313" key="3">
    <source>
        <dbReference type="Proteomes" id="UP000694925"/>
    </source>
</evidence>
<keyword evidence="1" id="KW-1133">Transmembrane helix</keyword>
<evidence type="ECO:0000313" key="4">
    <source>
        <dbReference type="RefSeq" id="XP_026666756.1"/>
    </source>
</evidence>
<organism evidence="3 6">
    <name type="scientific">Ceratina calcarata</name>
    <dbReference type="NCBI Taxonomy" id="156304"/>
    <lineage>
        <taxon>Eukaryota</taxon>
        <taxon>Metazoa</taxon>
        <taxon>Ecdysozoa</taxon>
        <taxon>Arthropoda</taxon>
        <taxon>Hexapoda</taxon>
        <taxon>Insecta</taxon>
        <taxon>Pterygota</taxon>
        <taxon>Neoptera</taxon>
        <taxon>Endopterygota</taxon>
        <taxon>Hymenoptera</taxon>
        <taxon>Apocrita</taxon>
        <taxon>Aculeata</taxon>
        <taxon>Apoidea</taxon>
        <taxon>Anthophila</taxon>
        <taxon>Apidae</taxon>
        <taxon>Ceratina</taxon>
        <taxon>Zadontomerus</taxon>
    </lineage>
</organism>
<sequence>MWVLRLVSGLLIIIALAIADDAPNVASEVDSDAIPEVIPGYQGEIPTEEQFLEVLNSMPDLSEKDKEIIKKDLLKYMRKAAPTLEPESTSSVDSSTEAEAIVHTVVLIFFLSFIALIFAFFLYKLFKILTERETKREEKKKMKQMKKKK</sequence>
<dbReference type="RefSeq" id="XP_026666756.1">
    <property type="nucleotide sequence ID" value="XM_026810955.1"/>
</dbReference>